<evidence type="ECO:0000313" key="6">
    <source>
        <dbReference type="Proteomes" id="UP000281112"/>
    </source>
</evidence>
<feature type="modified residue" description="Phosphohistidine" evidence="2">
    <location>
        <position position="328"/>
    </location>
</feature>
<keyword evidence="3" id="KW-0472">Membrane</keyword>
<feature type="transmembrane region" description="Helical" evidence="3">
    <location>
        <begin position="230"/>
        <end position="247"/>
    </location>
</feature>
<dbReference type="Gene3D" id="1.20.120.160">
    <property type="entry name" value="HPT domain"/>
    <property type="match status" value="1"/>
</dbReference>
<dbReference type="GO" id="GO:0000160">
    <property type="term" value="P:phosphorelay signal transduction system"/>
    <property type="evidence" value="ECO:0007669"/>
    <property type="project" value="UniProtKB-KW"/>
</dbReference>
<dbReference type="InterPro" id="IPR036641">
    <property type="entry name" value="HPT_dom_sf"/>
</dbReference>
<dbReference type="InterPro" id="IPR008207">
    <property type="entry name" value="Sig_transdc_His_kin_Hpt_dom"/>
</dbReference>
<keyword evidence="1" id="KW-0902">Two-component regulatory system</keyword>
<dbReference type="OrthoDB" id="5913787at2"/>
<evidence type="ECO:0000256" key="1">
    <source>
        <dbReference type="ARBA" id="ARBA00023012"/>
    </source>
</evidence>
<dbReference type="AlphaFoldDB" id="A0A3N9TIQ0"/>
<dbReference type="SMART" id="SM00073">
    <property type="entry name" value="HPT"/>
    <property type="match status" value="1"/>
</dbReference>
<evidence type="ECO:0000256" key="3">
    <source>
        <dbReference type="SAM" id="Phobius"/>
    </source>
</evidence>
<dbReference type="GO" id="GO:0004672">
    <property type="term" value="F:protein kinase activity"/>
    <property type="evidence" value="ECO:0007669"/>
    <property type="project" value="UniProtKB-ARBA"/>
</dbReference>
<reference evidence="5 6" key="1">
    <citation type="submission" date="2018-11" db="EMBL/GenBank/DDBJ databases">
        <title>Vibrio LJC006 sp. nov., isolated from seawater during the bloom of the enteromorpha.</title>
        <authorList>
            <person name="Liang J."/>
        </authorList>
    </citation>
    <scope>NUCLEOTIDE SEQUENCE [LARGE SCALE GENOMIC DNA]</scope>
    <source>
        <strain evidence="5 6">LJC006</strain>
    </source>
</reference>
<gene>
    <name evidence="5" type="ORF">EES38_06315</name>
</gene>
<evidence type="ECO:0000259" key="4">
    <source>
        <dbReference type="PROSITE" id="PS50894"/>
    </source>
</evidence>
<keyword evidence="6" id="KW-1185">Reference proteome</keyword>
<protein>
    <submittedName>
        <fullName evidence="5">Hpt domain-containing protein</fullName>
    </submittedName>
</protein>
<dbReference type="Pfam" id="PF01627">
    <property type="entry name" value="Hpt"/>
    <property type="match status" value="1"/>
</dbReference>
<feature type="domain" description="HPt" evidence="4">
    <location>
        <begin position="289"/>
        <end position="384"/>
    </location>
</feature>
<dbReference type="RefSeq" id="WP_124936318.1">
    <property type="nucleotide sequence ID" value="NZ_RJVQ01000002.1"/>
</dbReference>
<keyword evidence="3" id="KW-0812">Transmembrane</keyword>
<comment type="caution">
    <text evidence="5">The sequence shown here is derived from an EMBL/GenBank/DDBJ whole genome shotgun (WGS) entry which is preliminary data.</text>
</comment>
<dbReference type="SUPFAM" id="SSF47226">
    <property type="entry name" value="Histidine-containing phosphotransfer domain, HPT domain"/>
    <property type="match status" value="1"/>
</dbReference>
<dbReference type="PROSITE" id="PS50894">
    <property type="entry name" value="HPT"/>
    <property type="match status" value="1"/>
</dbReference>
<proteinExistence type="predicted"/>
<evidence type="ECO:0000256" key="2">
    <source>
        <dbReference type="PROSITE-ProRule" id="PRU00110"/>
    </source>
</evidence>
<evidence type="ECO:0000313" key="5">
    <source>
        <dbReference type="EMBL" id="RQW64198.1"/>
    </source>
</evidence>
<dbReference type="Proteomes" id="UP000281112">
    <property type="component" value="Unassembled WGS sequence"/>
</dbReference>
<accession>A0A3N9TIQ0</accession>
<dbReference type="EMBL" id="RJVQ01000002">
    <property type="protein sequence ID" value="RQW64198.1"/>
    <property type="molecule type" value="Genomic_DNA"/>
</dbReference>
<keyword evidence="3" id="KW-1133">Transmembrane helix</keyword>
<keyword evidence="2" id="KW-0597">Phosphoprotein</keyword>
<name>A0A3N9TIQ0_9VIBR</name>
<organism evidence="5 6">
    <name type="scientific">Vibrio viridaestus</name>
    <dbReference type="NCBI Taxonomy" id="2487322"/>
    <lineage>
        <taxon>Bacteria</taxon>
        <taxon>Pseudomonadati</taxon>
        <taxon>Pseudomonadota</taxon>
        <taxon>Gammaproteobacteria</taxon>
        <taxon>Vibrionales</taxon>
        <taxon>Vibrionaceae</taxon>
        <taxon>Vibrio</taxon>
    </lineage>
</organism>
<sequence length="384" mass="43958">MKWYQSKVIYLCFGFWLVLSSLVVALLVSDVVNQDRLNVIKEHLNSAKQLVIEGRFQRQNVASQVQNELGLVTTELKLLVSESVWNGSFNDTMYFKSIVNDRTAQLQYAVVTMDEIQTLAEFIQDFNSADDYSMRAKNLIQQAKSHIFYALFSSQHQDPVVYRKLDQLFLAGSDLSEPDKEAVDVVLSFANRLLEKEALISHTFKQLHSVELDREYDYLHHLLHQRIKKYVLIYVVVSFVFFMFLYFKRRSAGTKNIQYVDFSPESVPQDVSLEPAINFDKLRQSFNDDEESIRLLLTVFIEDHDGDLNKIKEAFNANQIKELKSISHALKGASGSIAAESLRQACAEIETTAKSGQRPTQAQIQNLEFAFVSTSSLIKERLGV</sequence>